<evidence type="ECO:0000259" key="6">
    <source>
        <dbReference type="PROSITE" id="PS50097"/>
    </source>
</evidence>
<dbReference type="InterPro" id="IPR036770">
    <property type="entry name" value="Ankyrin_rpt-contain_sf"/>
</dbReference>
<dbReference type="AlphaFoldDB" id="A0AAV5F3L7"/>
<dbReference type="GO" id="GO:0000151">
    <property type="term" value="C:ubiquitin ligase complex"/>
    <property type="evidence" value="ECO:0007669"/>
    <property type="project" value="TreeGrafter"/>
</dbReference>
<evidence type="ECO:0000256" key="5">
    <source>
        <dbReference type="SAM" id="MobiDB-lite"/>
    </source>
</evidence>
<dbReference type="Pfam" id="PF00651">
    <property type="entry name" value="BTB"/>
    <property type="match status" value="2"/>
</dbReference>
<feature type="repeat" description="ANK" evidence="4">
    <location>
        <begin position="114"/>
        <end position="141"/>
    </location>
</feature>
<feature type="region of interest" description="Disordered" evidence="5">
    <location>
        <begin position="588"/>
        <end position="611"/>
    </location>
</feature>
<dbReference type="FunFam" id="3.30.710.10:FF:000163">
    <property type="entry name" value="BTB/POZ domain-containing protein"/>
    <property type="match status" value="1"/>
</dbReference>
<sequence length="659" mass="73684">MSEEGVHEEPIGIPTLKLGRAGLGHGLQIKEALIFPLGSGPSDHIEIFCIPTRSVGLSACSPASPAAGRRGANPEFQTEMDPDVELRGLDIDVELDPEDLQPSVRLKKVPAGDLFEAARAGDCDRLALLLEAGANVNARDRWDSVALYYACLAGHVEAARMLLEAGAVCAERTFDGDRCHYAALNLRLRWLLKSFEARPPPLAPLPAALRATFLACPANRAAFLEMLQGSTGAEAAALAAAAGFGPKDDTSGAFMFPPDITFYIDGKPIEAHRVILCARSPFFQKKFRTDWKYKKEVRFSNQKLSYGALYSLIHFFYSDRLEVAVDDMENLARACKVCKCEELQKILEGEIAFQKYAEYKSARDLDLDNSQKRTILQAQFLPEEDRLPSALLRILQGCLANSKEEDYYEKESNVICRSSGDDDLADLYIKVGDKVFHCHQVILASRSEYFRARLCRAIDFLDGNSAIQATQNLPFLEEHDLSAEAFENMLEYMYTDKIEYLDPDQTEELFDVASRYLLFPLKRVVADMLLPHLERVSPAELCHWLMLSDMYGVLKVREYCLDLIACNFEMFADTREFRALLLTLPPPSGDDSLRTTRPSAPGTAGNTDQGNLLDDLREKWLEAEAGELDERDESAAQFDRRLEILMLIAEKESKDDDDA</sequence>
<reference evidence="7" key="1">
    <citation type="journal article" date="2018" name="DNA Res.">
        <title>Multiple hybrid de novo genome assembly of finger millet, an orphan allotetraploid crop.</title>
        <authorList>
            <person name="Hatakeyama M."/>
            <person name="Aluri S."/>
            <person name="Balachadran M.T."/>
            <person name="Sivarajan S.R."/>
            <person name="Patrignani A."/>
            <person name="Gruter S."/>
            <person name="Poveda L."/>
            <person name="Shimizu-Inatsugi R."/>
            <person name="Baeten J."/>
            <person name="Francoijs K.J."/>
            <person name="Nataraja K.N."/>
            <person name="Reddy Y.A.N."/>
            <person name="Phadnis S."/>
            <person name="Ravikumar R.L."/>
            <person name="Schlapbach R."/>
            <person name="Sreeman S.M."/>
            <person name="Shimizu K.K."/>
        </authorList>
    </citation>
    <scope>NUCLEOTIDE SEQUENCE</scope>
</reference>
<keyword evidence="2" id="KW-0677">Repeat</keyword>
<dbReference type="CDD" id="cd18186">
    <property type="entry name" value="BTB_POZ_ZBTB_KLHL-like"/>
    <property type="match status" value="1"/>
</dbReference>
<dbReference type="InterPro" id="IPR011333">
    <property type="entry name" value="SKP1/BTB/POZ_sf"/>
</dbReference>
<dbReference type="InterPro" id="IPR002110">
    <property type="entry name" value="Ankyrin_rpt"/>
</dbReference>
<dbReference type="Gene3D" id="1.25.40.20">
    <property type="entry name" value="Ankyrin repeat-containing domain"/>
    <property type="match status" value="1"/>
</dbReference>
<dbReference type="SUPFAM" id="SSF54695">
    <property type="entry name" value="POZ domain"/>
    <property type="match status" value="2"/>
</dbReference>
<evidence type="ECO:0000256" key="2">
    <source>
        <dbReference type="ARBA" id="ARBA00022737"/>
    </source>
</evidence>
<evidence type="ECO:0000256" key="3">
    <source>
        <dbReference type="ARBA" id="ARBA00023043"/>
    </source>
</evidence>
<dbReference type="GO" id="GO:0005737">
    <property type="term" value="C:cytoplasm"/>
    <property type="evidence" value="ECO:0007669"/>
    <property type="project" value="TreeGrafter"/>
</dbReference>
<comment type="caution">
    <text evidence="7">The sequence shown here is derived from an EMBL/GenBank/DDBJ whole genome shotgun (WGS) entry which is preliminary data.</text>
</comment>
<keyword evidence="3 4" id="KW-0040">ANK repeat</keyword>
<dbReference type="CDD" id="cd14733">
    <property type="entry name" value="BACK"/>
    <property type="match status" value="1"/>
</dbReference>
<gene>
    <name evidence="7" type="primary">gb17094</name>
    <name evidence="7" type="ORF">PR202_gb17094</name>
</gene>
<dbReference type="SUPFAM" id="SSF48403">
    <property type="entry name" value="Ankyrin repeat"/>
    <property type="match status" value="1"/>
</dbReference>
<comment type="pathway">
    <text evidence="1">Protein modification; protein ubiquitination.</text>
</comment>
<dbReference type="Gene3D" id="3.30.710.10">
    <property type="entry name" value="Potassium Channel Kv1.1, Chain A"/>
    <property type="match status" value="2"/>
</dbReference>
<feature type="domain" description="BTB" evidence="6">
    <location>
        <begin position="425"/>
        <end position="502"/>
    </location>
</feature>
<evidence type="ECO:0000256" key="4">
    <source>
        <dbReference type="PROSITE-ProRule" id="PRU00023"/>
    </source>
</evidence>
<name>A0AAV5F3L7_ELECO</name>
<dbReference type="InterPro" id="IPR044515">
    <property type="entry name" value="ABTB1"/>
</dbReference>
<dbReference type="PANTHER" id="PTHR46231:SF1">
    <property type="entry name" value="ANKYRIN REPEAT AND BTB_POZ DOMAIN-CONTAINING PROTEIN 1"/>
    <property type="match status" value="1"/>
</dbReference>
<organism evidence="7 8">
    <name type="scientific">Eleusine coracana subsp. coracana</name>
    <dbReference type="NCBI Taxonomy" id="191504"/>
    <lineage>
        <taxon>Eukaryota</taxon>
        <taxon>Viridiplantae</taxon>
        <taxon>Streptophyta</taxon>
        <taxon>Embryophyta</taxon>
        <taxon>Tracheophyta</taxon>
        <taxon>Spermatophyta</taxon>
        <taxon>Magnoliopsida</taxon>
        <taxon>Liliopsida</taxon>
        <taxon>Poales</taxon>
        <taxon>Poaceae</taxon>
        <taxon>PACMAD clade</taxon>
        <taxon>Chloridoideae</taxon>
        <taxon>Cynodonteae</taxon>
        <taxon>Eleusininae</taxon>
        <taxon>Eleusine</taxon>
    </lineage>
</organism>
<feature type="domain" description="BTB" evidence="6">
    <location>
        <begin position="258"/>
        <end position="325"/>
    </location>
</feature>
<dbReference type="Pfam" id="PF13637">
    <property type="entry name" value="Ank_4"/>
    <property type="match status" value="1"/>
</dbReference>
<protein>
    <recommendedName>
        <fullName evidence="6">BTB domain-containing protein</fullName>
    </recommendedName>
</protein>
<reference evidence="7" key="2">
    <citation type="submission" date="2021-12" db="EMBL/GenBank/DDBJ databases">
        <title>Resequencing data analysis of finger millet.</title>
        <authorList>
            <person name="Hatakeyama M."/>
            <person name="Aluri S."/>
            <person name="Balachadran M.T."/>
            <person name="Sivarajan S.R."/>
            <person name="Poveda L."/>
            <person name="Shimizu-Inatsugi R."/>
            <person name="Schlapbach R."/>
            <person name="Sreeman S.M."/>
            <person name="Shimizu K.K."/>
        </authorList>
    </citation>
    <scope>NUCLEOTIDE SEQUENCE</scope>
</reference>
<dbReference type="PROSITE" id="PS50088">
    <property type="entry name" value="ANK_REPEAT"/>
    <property type="match status" value="1"/>
</dbReference>
<dbReference type="InterPro" id="IPR000210">
    <property type="entry name" value="BTB/POZ_dom"/>
</dbReference>
<accession>A0AAV5F3L7</accession>
<evidence type="ECO:0000313" key="7">
    <source>
        <dbReference type="EMBL" id="GJN28920.1"/>
    </source>
</evidence>
<dbReference type="FunFam" id="1.25.40.20:FF:000328">
    <property type="entry name" value="BTB/POZ domain-containing protein"/>
    <property type="match status" value="1"/>
</dbReference>
<dbReference type="Proteomes" id="UP001054889">
    <property type="component" value="Unassembled WGS sequence"/>
</dbReference>
<evidence type="ECO:0000256" key="1">
    <source>
        <dbReference type="ARBA" id="ARBA00004906"/>
    </source>
</evidence>
<evidence type="ECO:0000313" key="8">
    <source>
        <dbReference type="Proteomes" id="UP001054889"/>
    </source>
</evidence>
<dbReference type="PROSITE" id="PS50097">
    <property type="entry name" value="BTB"/>
    <property type="match status" value="2"/>
</dbReference>
<proteinExistence type="predicted"/>
<dbReference type="EMBL" id="BQKI01000081">
    <property type="protein sequence ID" value="GJN28920.1"/>
    <property type="molecule type" value="Genomic_DNA"/>
</dbReference>
<dbReference type="SMART" id="SM00225">
    <property type="entry name" value="BTB"/>
    <property type="match status" value="2"/>
</dbReference>
<keyword evidence="8" id="KW-1185">Reference proteome</keyword>
<dbReference type="PANTHER" id="PTHR46231">
    <property type="entry name" value="ANKYRIN REPEAT AND BTB/POZ DOMAIN-CONTAINING PROTEIN 1"/>
    <property type="match status" value="1"/>
</dbReference>
<dbReference type="FunFam" id="3.30.710.10:FF:000144">
    <property type="entry name" value="BTB/POZ domain-containing protein"/>
    <property type="match status" value="1"/>
</dbReference>